<name>A0A7W7HZW2_9ACTN</name>
<evidence type="ECO:0000313" key="2">
    <source>
        <dbReference type="EMBL" id="MBB4763811.1"/>
    </source>
</evidence>
<evidence type="ECO:0000313" key="3">
    <source>
        <dbReference type="Proteomes" id="UP000578112"/>
    </source>
</evidence>
<dbReference type="EMBL" id="JACHNH010000001">
    <property type="protein sequence ID" value="MBB4763811.1"/>
    <property type="molecule type" value="Genomic_DNA"/>
</dbReference>
<dbReference type="InterPro" id="IPR034660">
    <property type="entry name" value="DinB/YfiT-like"/>
</dbReference>
<dbReference type="GO" id="GO:0046872">
    <property type="term" value="F:metal ion binding"/>
    <property type="evidence" value="ECO:0007669"/>
    <property type="project" value="InterPro"/>
</dbReference>
<accession>A0A7W7HZW2</accession>
<dbReference type="SUPFAM" id="SSF109854">
    <property type="entry name" value="DinB/YfiT-like putative metalloenzymes"/>
    <property type="match status" value="1"/>
</dbReference>
<gene>
    <name evidence="2" type="ORF">BJ971_004367</name>
</gene>
<keyword evidence="3" id="KW-1185">Reference proteome</keyword>
<sequence>MNADDLEGAIRLMRDVLAPPASTGDWSAQAGSLDWTCRETLVHIAHDLLAYATQLAGREQEKYLPLDLTVRDDATPSDVLAVVEACGGLLLLALRAAGPDKRGWHFGPCDAGGFAALGTAEVLIHTYDITQGLQVTWWPPAELSAAVLARLMPDASTERRHPTGVLLRHTGRFGDVGPWRWNAALRPNGGRSE</sequence>
<proteinExistence type="predicted"/>
<protein>
    <recommendedName>
        <fullName evidence="1">Mycothiol-dependent maleylpyruvate isomerase metal-binding domain-containing protein</fullName>
    </recommendedName>
</protein>
<comment type="caution">
    <text evidence="2">The sequence shown here is derived from an EMBL/GenBank/DDBJ whole genome shotgun (WGS) entry which is preliminary data.</text>
</comment>
<dbReference type="Pfam" id="PF11716">
    <property type="entry name" value="MDMPI_N"/>
    <property type="match status" value="1"/>
</dbReference>
<organism evidence="2 3">
    <name type="scientific">Actinoplanes digitatis</name>
    <dbReference type="NCBI Taxonomy" id="1868"/>
    <lineage>
        <taxon>Bacteria</taxon>
        <taxon>Bacillati</taxon>
        <taxon>Actinomycetota</taxon>
        <taxon>Actinomycetes</taxon>
        <taxon>Micromonosporales</taxon>
        <taxon>Micromonosporaceae</taxon>
        <taxon>Actinoplanes</taxon>
    </lineage>
</organism>
<reference evidence="2 3" key="1">
    <citation type="submission" date="2020-08" db="EMBL/GenBank/DDBJ databases">
        <title>Sequencing the genomes of 1000 actinobacteria strains.</title>
        <authorList>
            <person name="Klenk H.-P."/>
        </authorList>
    </citation>
    <scope>NUCLEOTIDE SEQUENCE [LARGE SCALE GENOMIC DNA]</scope>
    <source>
        <strain evidence="2 3">DSM 43149</strain>
    </source>
</reference>
<dbReference type="AlphaFoldDB" id="A0A7W7HZW2"/>
<dbReference type="InterPro" id="IPR024344">
    <property type="entry name" value="MDMPI_metal-binding"/>
</dbReference>
<dbReference type="RefSeq" id="WP_184995069.1">
    <property type="nucleotide sequence ID" value="NZ_BOMK01000041.1"/>
</dbReference>
<feature type="domain" description="Mycothiol-dependent maleylpyruvate isomerase metal-binding" evidence="1">
    <location>
        <begin position="11"/>
        <end position="129"/>
    </location>
</feature>
<dbReference type="Proteomes" id="UP000578112">
    <property type="component" value="Unassembled WGS sequence"/>
</dbReference>
<evidence type="ECO:0000259" key="1">
    <source>
        <dbReference type="Pfam" id="PF11716"/>
    </source>
</evidence>